<evidence type="ECO:0000256" key="1">
    <source>
        <dbReference type="SAM" id="SignalP"/>
    </source>
</evidence>
<reference evidence="2 3" key="1">
    <citation type="submission" date="2023-07" db="EMBL/GenBank/DDBJ databases">
        <authorList>
            <person name="Lian W.-H."/>
        </authorList>
    </citation>
    <scope>NUCLEOTIDE SEQUENCE [LARGE SCALE GENOMIC DNA]</scope>
    <source>
        <strain evidence="2 3">SYSU DXS3180</strain>
    </source>
</reference>
<dbReference type="EMBL" id="JAULBC010000004">
    <property type="protein sequence ID" value="MEX6688517.1"/>
    <property type="molecule type" value="Genomic_DNA"/>
</dbReference>
<comment type="caution">
    <text evidence="2">The sequence shown here is derived from an EMBL/GenBank/DDBJ whole genome shotgun (WGS) entry which is preliminary data.</text>
</comment>
<keyword evidence="1" id="KW-0732">Signal</keyword>
<proteinExistence type="predicted"/>
<protein>
    <recommendedName>
        <fullName evidence="4">Lipocalin-like domain-containing protein</fullName>
    </recommendedName>
</protein>
<feature type="chain" id="PRO_5045139655" description="Lipocalin-like domain-containing protein" evidence="1">
    <location>
        <begin position="21"/>
        <end position="140"/>
    </location>
</feature>
<evidence type="ECO:0000313" key="2">
    <source>
        <dbReference type="EMBL" id="MEX6688517.1"/>
    </source>
</evidence>
<evidence type="ECO:0000313" key="3">
    <source>
        <dbReference type="Proteomes" id="UP001560573"/>
    </source>
</evidence>
<name>A0ABV3ZF51_9BACT</name>
<organism evidence="2 3">
    <name type="scientific">Danxiaibacter flavus</name>
    <dbReference type="NCBI Taxonomy" id="3049108"/>
    <lineage>
        <taxon>Bacteria</taxon>
        <taxon>Pseudomonadati</taxon>
        <taxon>Bacteroidota</taxon>
        <taxon>Chitinophagia</taxon>
        <taxon>Chitinophagales</taxon>
        <taxon>Chitinophagaceae</taxon>
        <taxon>Danxiaibacter</taxon>
    </lineage>
</organism>
<dbReference type="Proteomes" id="UP001560573">
    <property type="component" value="Unassembled WGS sequence"/>
</dbReference>
<evidence type="ECO:0008006" key="4">
    <source>
        <dbReference type="Google" id="ProtNLM"/>
    </source>
</evidence>
<gene>
    <name evidence="2" type="ORF">QTN47_13470</name>
</gene>
<sequence length="140" mass="15458">MKKHAILFSLLLICGTATFAQCGKKLLLNSVKTEYLDSTNTLQRSVDENTSIEISDSEITIKPADNTITGAVKSQTCSWSVPYKEGKSVIKTLLKTQNDERSATLTIEGKNGVVTMLVEMAEDPNKKIRVTLTRFEEFPG</sequence>
<dbReference type="RefSeq" id="WP_369329926.1">
    <property type="nucleotide sequence ID" value="NZ_JAULBC010000004.1"/>
</dbReference>
<accession>A0ABV3ZF51</accession>
<feature type="signal peptide" evidence="1">
    <location>
        <begin position="1"/>
        <end position="20"/>
    </location>
</feature>
<keyword evidence="3" id="KW-1185">Reference proteome</keyword>